<evidence type="ECO:0000256" key="5">
    <source>
        <dbReference type="ARBA" id="ARBA00022825"/>
    </source>
</evidence>
<gene>
    <name evidence="11" type="ORF">CEUTPL_LOCUS5123</name>
</gene>
<keyword evidence="12" id="KW-1185">Reference proteome</keyword>
<dbReference type="InterPro" id="IPR009003">
    <property type="entry name" value="Peptidase_S1_PA"/>
</dbReference>
<dbReference type="CDD" id="cd00190">
    <property type="entry name" value="Tryp_SPc"/>
    <property type="match status" value="1"/>
</dbReference>
<dbReference type="PANTHER" id="PTHR24276">
    <property type="entry name" value="POLYSERASE-RELATED"/>
    <property type="match status" value="1"/>
</dbReference>
<evidence type="ECO:0000256" key="4">
    <source>
        <dbReference type="ARBA" id="ARBA00022801"/>
    </source>
</evidence>
<dbReference type="GO" id="GO:0006508">
    <property type="term" value="P:proteolysis"/>
    <property type="evidence" value="ECO:0007669"/>
    <property type="project" value="UniProtKB-KW"/>
</dbReference>
<dbReference type="GO" id="GO:0004252">
    <property type="term" value="F:serine-type endopeptidase activity"/>
    <property type="evidence" value="ECO:0007669"/>
    <property type="project" value="InterPro"/>
</dbReference>
<dbReference type="OrthoDB" id="10059102at2759"/>
<proteinExistence type="inferred from homology"/>
<protein>
    <recommendedName>
        <fullName evidence="10">Peptidase S1 domain-containing protein</fullName>
    </recommendedName>
</protein>
<keyword evidence="2 8" id="KW-0645">Protease</keyword>
<feature type="chain" id="PRO_5040236066" description="Peptidase S1 domain-containing protein" evidence="9">
    <location>
        <begin position="17"/>
        <end position="267"/>
    </location>
</feature>
<dbReference type="PANTHER" id="PTHR24276:SF91">
    <property type="entry name" value="AT26814P-RELATED"/>
    <property type="match status" value="1"/>
</dbReference>
<dbReference type="InterPro" id="IPR018114">
    <property type="entry name" value="TRYPSIN_HIS"/>
</dbReference>
<dbReference type="AlphaFoldDB" id="A0A9N9MPM5"/>
<keyword evidence="4 8" id="KW-0378">Hydrolase</keyword>
<dbReference type="PRINTS" id="PR00722">
    <property type="entry name" value="CHYMOTRYPSIN"/>
</dbReference>
<dbReference type="FunFam" id="2.40.10.10:FF:000077">
    <property type="entry name" value="Predicted protein"/>
    <property type="match status" value="1"/>
</dbReference>
<dbReference type="InterPro" id="IPR043504">
    <property type="entry name" value="Peptidase_S1_PA_chymotrypsin"/>
</dbReference>
<evidence type="ECO:0000259" key="10">
    <source>
        <dbReference type="PROSITE" id="PS50240"/>
    </source>
</evidence>
<keyword evidence="6" id="KW-0865">Zymogen</keyword>
<evidence type="ECO:0000256" key="1">
    <source>
        <dbReference type="ARBA" id="ARBA00007664"/>
    </source>
</evidence>
<dbReference type="SUPFAM" id="SSF50494">
    <property type="entry name" value="Trypsin-like serine proteases"/>
    <property type="match status" value="1"/>
</dbReference>
<evidence type="ECO:0000256" key="6">
    <source>
        <dbReference type="ARBA" id="ARBA00023145"/>
    </source>
</evidence>
<organism evidence="11 12">
    <name type="scientific">Ceutorhynchus assimilis</name>
    <name type="common">cabbage seed weevil</name>
    <dbReference type="NCBI Taxonomy" id="467358"/>
    <lineage>
        <taxon>Eukaryota</taxon>
        <taxon>Metazoa</taxon>
        <taxon>Ecdysozoa</taxon>
        <taxon>Arthropoda</taxon>
        <taxon>Hexapoda</taxon>
        <taxon>Insecta</taxon>
        <taxon>Pterygota</taxon>
        <taxon>Neoptera</taxon>
        <taxon>Endopterygota</taxon>
        <taxon>Coleoptera</taxon>
        <taxon>Polyphaga</taxon>
        <taxon>Cucujiformia</taxon>
        <taxon>Curculionidae</taxon>
        <taxon>Ceutorhynchinae</taxon>
        <taxon>Ceutorhynchus</taxon>
    </lineage>
</organism>
<reference evidence="11" key="1">
    <citation type="submission" date="2022-01" db="EMBL/GenBank/DDBJ databases">
        <authorList>
            <person name="King R."/>
        </authorList>
    </citation>
    <scope>NUCLEOTIDE SEQUENCE</scope>
</reference>
<keyword evidence="7" id="KW-1015">Disulfide bond</keyword>
<dbReference type="InterPro" id="IPR001254">
    <property type="entry name" value="Trypsin_dom"/>
</dbReference>
<dbReference type="EMBL" id="OU892278">
    <property type="protein sequence ID" value="CAG9764483.1"/>
    <property type="molecule type" value="Genomic_DNA"/>
</dbReference>
<evidence type="ECO:0000256" key="2">
    <source>
        <dbReference type="ARBA" id="ARBA00022670"/>
    </source>
</evidence>
<feature type="signal peptide" evidence="9">
    <location>
        <begin position="1"/>
        <end position="16"/>
    </location>
</feature>
<dbReference type="Pfam" id="PF00089">
    <property type="entry name" value="Trypsin"/>
    <property type="match status" value="1"/>
</dbReference>
<dbReference type="PROSITE" id="PS00135">
    <property type="entry name" value="TRYPSIN_SER"/>
    <property type="match status" value="1"/>
</dbReference>
<evidence type="ECO:0000313" key="11">
    <source>
        <dbReference type="EMBL" id="CAG9764483.1"/>
    </source>
</evidence>
<dbReference type="SMART" id="SM00020">
    <property type="entry name" value="Tryp_SPc"/>
    <property type="match status" value="1"/>
</dbReference>
<evidence type="ECO:0000256" key="8">
    <source>
        <dbReference type="RuleBase" id="RU363034"/>
    </source>
</evidence>
<dbReference type="Proteomes" id="UP001152799">
    <property type="component" value="Chromosome 2"/>
</dbReference>
<keyword evidence="5 8" id="KW-0720">Serine protease</keyword>
<dbReference type="Gene3D" id="2.40.10.10">
    <property type="entry name" value="Trypsin-like serine proteases"/>
    <property type="match status" value="1"/>
</dbReference>
<sequence>MQVIPLVLATLSLAFAAPSVDQREEYPFHPTIGGRIVGGVVANIKDLPWQVALLRNGGQICGGILIGRRVVLTAAHCVAPSIISSVSQLNIRSGSNRHNSGGLRVAVSQIIIHPQYQDCRGCAPDYDIAVLHLAADAISDGVPAAAIAMHDSNARIPAGTTATTSGWGATSEGGSGSVQLRRVDVPIVAQTTCRNVYGSIISTRTICAGLTEGGRDSCQGDSGGPLVVNGKLAGIVSFGGGCARPGVPGVYASVPGYRAWIRTNAGI</sequence>
<dbReference type="PROSITE" id="PS50240">
    <property type="entry name" value="TRYPSIN_DOM"/>
    <property type="match status" value="1"/>
</dbReference>
<evidence type="ECO:0000256" key="3">
    <source>
        <dbReference type="ARBA" id="ARBA00022729"/>
    </source>
</evidence>
<dbReference type="PROSITE" id="PS00134">
    <property type="entry name" value="TRYPSIN_HIS"/>
    <property type="match status" value="1"/>
</dbReference>
<feature type="domain" description="Peptidase S1" evidence="10">
    <location>
        <begin position="36"/>
        <end position="266"/>
    </location>
</feature>
<evidence type="ECO:0000256" key="9">
    <source>
        <dbReference type="SAM" id="SignalP"/>
    </source>
</evidence>
<evidence type="ECO:0000313" key="12">
    <source>
        <dbReference type="Proteomes" id="UP001152799"/>
    </source>
</evidence>
<keyword evidence="3 9" id="KW-0732">Signal</keyword>
<dbReference type="InterPro" id="IPR033116">
    <property type="entry name" value="TRYPSIN_SER"/>
</dbReference>
<comment type="similarity">
    <text evidence="1">Belongs to the peptidase S1 family.</text>
</comment>
<name>A0A9N9MPM5_9CUCU</name>
<dbReference type="InterPro" id="IPR001314">
    <property type="entry name" value="Peptidase_S1A"/>
</dbReference>
<dbReference type="InterPro" id="IPR050430">
    <property type="entry name" value="Peptidase_S1"/>
</dbReference>
<accession>A0A9N9MPM5</accession>
<evidence type="ECO:0000256" key="7">
    <source>
        <dbReference type="ARBA" id="ARBA00023157"/>
    </source>
</evidence>